<reference evidence="2 3" key="1">
    <citation type="journal article" date="2021" name="BMC Genomics">
        <title>Datura genome reveals duplications of psychoactive alkaloid biosynthetic genes and high mutation rate following tissue culture.</title>
        <authorList>
            <person name="Rajewski A."/>
            <person name="Carter-House D."/>
            <person name="Stajich J."/>
            <person name="Litt A."/>
        </authorList>
    </citation>
    <scope>NUCLEOTIDE SEQUENCE [LARGE SCALE GENOMIC DNA]</scope>
    <source>
        <strain evidence="2">AR-01</strain>
    </source>
</reference>
<sequence length="124" mass="14120">MTDQITMIDLVENEFDCREAESYEYKIAKLEAKVSQMEQEINGIKEMISDLKKSSNEGSKGHSLICTTAYPNHESSAYYLPNMHSLSLKEAFNNLIETSKGRENGGRYFNVKTNQISFTNEHAL</sequence>
<keyword evidence="3" id="KW-1185">Reference proteome</keyword>
<accession>A0ABS8SYI7</accession>
<name>A0ABS8SYI7_DATST</name>
<organism evidence="2 3">
    <name type="scientific">Datura stramonium</name>
    <name type="common">Jimsonweed</name>
    <name type="synonym">Common thornapple</name>
    <dbReference type="NCBI Taxonomy" id="4076"/>
    <lineage>
        <taxon>Eukaryota</taxon>
        <taxon>Viridiplantae</taxon>
        <taxon>Streptophyta</taxon>
        <taxon>Embryophyta</taxon>
        <taxon>Tracheophyta</taxon>
        <taxon>Spermatophyta</taxon>
        <taxon>Magnoliopsida</taxon>
        <taxon>eudicotyledons</taxon>
        <taxon>Gunneridae</taxon>
        <taxon>Pentapetalae</taxon>
        <taxon>asterids</taxon>
        <taxon>lamiids</taxon>
        <taxon>Solanales</taxon>
        <taxon>Solanaceae</taxon>
        <taxon>Solanoideae</taxon>
        <taxon>Datureae</taxon>
        <taxon>Datura</taxon>
    </lineage>
</organism>
<evidence type="ECO:0000256" key="1">
    <source>
        <dbReference type="SAM" id="Coils"/>
    </source>
</evidence>
<protein>
    <submittedName>
        <fullName evidence="2">Uncharacterized protein</fullName>
    </submittedName>
</protein>
<evidence type="ECO:0000313" key="2">
    <source>
        <dbReference type="EMBL" id="MCD7463896.1"/>
    </source>
</evidence>
<feature type="coiled-coil region" evidence="1">
    <location>
        <begin position="20"/>
        <end position="54"/>
    </location>
</feature>
<proteinExistence type="predicted"/>
<keyword evidence="1" id="KW-0175">Coiled coil</keyword>
<comment type="caution">
    <text evidence="2">The sequence shown here is derived from an EMBL/GenBank/DDBJ whole genome shotgun (WGS) entry which is preliminary data.</text>
</comment>
<evidence type="ECO:0000313" key="3">
    <source>
        <dbReference type="Proteomes" id="UP000823775"/>
    </source>
</evidence>
<gene>
    <name evidence="2" type="ORF">HAX54_051660</name>
</gene>
<dbReference type="Proteomes" id="UP000823775">
    <property type="component" value="Unassembled WGS sequence"/>
</dbReference>
<dbReference type="EMBL" id="JACEIK010000924">
    <property type="protein sequence ID" value="MCD7463896.1"/>
    <property type="molecule type" value="Genomic_DNA"/>
</dbReference>